<organism evidence="1 2">
    <name type="scientific">Paraburkholderia fungorum</name>
    <dbReference type="NCBI Taxonomy" id="134537"/>
    <lineage>
        <taxon>Bacteria</taxon>
        <taxon>Pseudomonadati</taxon>
        <taxon>Pseudomonadota</taxon>
        <taxon>Betaproteobacteria</taxon>
        <taxon>Burkholderiales</taxon>
        <taxon>Burkholderiaceae</taxon>
        <taxon>Paraburkholderia</taxon>
    </lineage>
</organism>
<name>A0AAU8TH99_9BURK</name>
<protein>
    <submittedName>
        <fullName evidence="1">Hydroxyneurosporene synthase family protein</fullName>
    </submittedName>
</protein>
<reference evidence="1 2" key="1">
    <citation type="journal article" date="2015" name="Genome Announc.">
        <title>Complete genome sequences for 59 burkholderia isolates, both pathogenic and near neighbor.</title>
        <authorList>
            <person name="Johnson S.L."/>
            <person name="Bishop-Lilly K.A."/>
            <person name="Ladner J.T."/>
            <person name="Daligault H.E."/>
            <person name="Davenport K.W."/>
            <person name="Jaissle J."/>
            <person name="Frey K.G."/>
            <person name="Koroleva G.I."/>
            <person name="Bruce D.C."/>
            <person name="Coyne S.R."/>
            <person name="Broomall S.M."/>
            <person name="Li P.E."/>
            <person name="Teshima H."/>
            <person name="Gibbons H.S."/>
            <person name="Palacios G.F."/>
            <person name="Rosenzweig C.N."/>
            <person name="Redden C.L."/>
            <person name="Xu Y."/>
            <person name="Minogue T.D."/>
            <person name="Chain P.S."/>
        </authorList>
    </citation>
    <scope>NUCLEOTIDE SEQUENCE [LARGE SCALE GENOMIC DNA]</scope>
    <source>
        <strain evidence="1 2">ATCC BAA-463</strain>
    </source>
</reference>
<dbReference type="SUPFAM" id="SSF159245">
    <property type="entry name" value="AttH-like"/>
    <property type="match status" value="1"/>
</dbReference>
<dbReference type="Pfam" id="PF17186">
    <property type="entry name" value="Lipocalin_9"/>
    <property type="match status" value="1"/>
</dbReference>
<dbReference type="EMBL" id="CP010026">
    <property type="protein sequence ID" value="AJZ59961.1"/>
    <property type="molecule type" value="Genomic_DNA"/>
</dbReference>
<dbReference type="KEGG" id="bfn:OI25_389"/>
<gene>
    <name evidence="1" type="ORF">OI25_389</name>
</gene>
<accession>A0AAU8TH99</accession>
<evidence type="ECO:0000313" key="1">
    <source>
        <dbReference type="EMBL" id="AJZ59961.1"/>
    </source>
</evidence>
<dbReference type="InterPro" id="IPR023374">
    <property type="entry name" value="AttH-like_dom_sf"/>
</dbReference>
<dbReference type="Gene3D" id="2.40.370.10">
    <property type="entry name" value="AttH-like domain"/>
    <property type="match status" value="1"/>
</dbReference>
<sequence length="56" mass="6228">MLRLDPLRDDQELDSRESTGAVYWEGAVRVSRDGADAGRAYLELTGYANALRIGKE</sequence>
<dbReference type="AlphaFoldDB" id="A0AAU8TH99"/>
<evidence type="ECO:0000313" key="2">
    <source>
        <dbReference type="Proteomes" id="UP000032614"/>
    </source>
</evidence>
<dbReference type="Proteomes" id="UP000032614">
    <property type="component" value="Chromosome 1"/>
</dbReference>
<proteinExistence type="predicted"/>